<dbReference type="Proteomes" id="UP000198242">
    <property type="component" value="Chromosome I"/>
</dbReference>
<sequence length="261" mass="27815">MSPSEPPFHLWIAADDTRTVAALAPLKVSRAPLKHEWGSITDLRAVPVPHKSSNLAGIIVLAALVLIGAFGLCLSGAPFLVIFFLAALVLGIGLAASLSKVPPAQVVAPDEAAFPALHRTLHEEKERADFLELIELAERAGRALPAVEGAIDPVEGGELLAQALWEAADVLSRRQQLRPQVVRQQQPTPTVSPSSPAAQALAEQREKAGALWEETEAELARIRTALELAGVAAENAAHDPSALDAVHEAYRELADVYGERF</sequence>
<proteinExistence type="predicted"/>
<protein>
    <submittedName>
        <fullName evidence="3">Uncharacterized protein</fullName>
    </submittedName>
</protein>
<keyword evidence="2" id="KW-1133">Transmembrane helix</keyword>
<keyword evidence="2" id="KW-0472">Membrane</keyword>
<organism evidence="3 4">
    <name type="scientific">Micromonospora viridifaciens</name>
    <dbReference type="NCBI Taxonomy" id="1881"/>
    <lineage>
        <taxon>Bacteria</taxon>
        <taxon>Bacillati</taxon>
        <taxon>Actinomycetota</taxon>
        <taxon>Actinomycetes</taxon>
        <taxon>Micromonosporales</taxon>
        <taxon>Micromonosporaceae</taxon>
        <taxon>Micromonospora</taxon>
    </lineage>
</organism>
<evidence type="ECO:0000313" key="4">
    <source>
        <dbReference type="Proteomes" id="UP000198242"/>
    </source>
</evidence>
<keyword evidence="4" id="KW-1185">Reference proteome</keyword>
<feature type="region of interest" description="Disordered" evidence="1">
    <location>
        <begin position="180"/>
        <end position="209"/>
    </location>
</feature>
<accession>A0A1C4Y604</accession>
<keyword evidence="2" id="KW-0812">Transmembrane</keyword>
<dbReference type="AlphaFoldDB" id="A0A1C4Y604"/>
<gene>
    <name evidence="3" type="ORF">GA0074695_3886</name>
</gene>
<reference evidence="4" key="1">
    <citation type="submission" date="2016-06" db="EMBL/GenBank/DDBJ databases">
        <authorList>
            <person name="Varghese N."/>
            <person name="Submissions Spin"/>
        </authorList>
    </citation>
    <scope>NUCLEOTIDE SEQUENCE [LARGE SCALE GENOMIC DNA]</scope>
    <source>
        <strain evidence="4">DSM 43909</strain>
    </source>
</reference>
<evidence type="ECO:0000256" key="2">
    <source>
        <dbReference type="SAM" id="Phobius"/>
    </source>
</evidence>
<evidence type="ECO:0000256" key="1">
    <source>
        <dbReference type="SAM" id="MobiDB-lite"/>
    </source>
</evidence>
<feature type="compositionally biased region" description="Low complexity" evidence="1">
    <location>
        <begin position="180"/>
        <end position="195"/>
    </location>
</feature>
<name>A0A1C4Y604_MICVI</name>
<feature type="transmembrane region" description="Helical" evidence="2">
    <location>
        <begin position="55"/>
        <end position="74"/>
    </location>
</feature>
<evidence type="ECO:0000313" key="3">
    <source>
        <dbReference type="EMBL" id="SCF16143.1"/>
    </source>
</evidence>
<dbReference type="EMBL" id="LT607411">
    <property type="protein sequence ID" value="SCF16143.1"/>
    <property type="molecule type" value="Genomic_DNA"/>
</dbReference>
<feature type="transmembrane region" description="Helical" evidence="2">
    <location>
        <begin position="79"/>
        <end position="98"/>
    </location>
</feature>